<evidence type="ECO:0000256" key="1">
    <source>
        <dbReference type="SAM" id="Phobius"/>
    </source>
</evidence>
<dbReference type="EMBL" id="CP096658">
    <property type="protein sequence ID" value="UPV99288.1"/>
    <property type="molecule type" value="Genomic_DNA"/>
</dbReference>
<feature type="transmembrane region" description="Helical" evidence="1">
    <location>
        <begin position="7"/>
        <end position="28"/>
    </location>
</feature>
<reference evidence="3" key="1">
    <citation type="submission" date="2022-04" db="EMBL/GenBank/DDBJ databases">
        <title>Diverse halophilic archaea isolated from saline environments.</title>
        <authorList>
            <person name="Cui H.-L."/>
        </authorList>
    </citation>
    <scope>NUCLEOTIDE SEQUENCE</scope>
    <source>
        <strain evidence="3">XZYJT40</strain>
    </source>
</reference>
<proteinExistence type="predicted"/>
<keyword evidence="4" id="KW-1185">Reference proteome</keyword>
<dbReference type="KEGG" id="haxz:M0R88_12225"/>
<dbReference type="RefSeq" id="WP_248653786.1">
    <property type="nucleotide sequence ID" value="NZ_CP096658.1"/>
</dbReference>
<dbReference type="Pfam" id="PF25934">
    <property type="entry name" value="DUF7979"/>
    <property type="match status" value="1"/>
</dbReference>
<evidence type="ECO:0000259" key="2">
    <source>
        <dbReference type="Pfam" id="PF25934"/>
    </source>
</evidence>
<dbReference type="InterPro" id="IPR058285">
    <property type="entry name" value="DUF7979"/>
</dbReference>
<organism evidence="3 4">
    <name type="scientific">Halorussus gelatinilyticus</name>
    <dbReference type="NCBI Taxonomy" id="2937524"/>
    <lineage>
        <taxon>Archaea</taxon>
        <taxon>Methanobacteriati</taxon>
        <taxon>Methanobacteriota</taxon>
        <taxon>Stenosarchaea group</taxon>
        <taxon>Halobacteria</taxon>
        <taxon>Halobacteriales</taxon>
        <taxon>Haladaptataceae</taxon>
        <taxon>Halorussus</taxon>
    </lineage>
</organism>
<evidence type="ECO:0000313" key="4">
    <source>
        <dbReference type="Proteomes" id="UP000830434"/>
    </source>
</evidence>
<protein>
    <recommendedName>
        <fullName evidence="2">DUF7979 domain-containing protein</fullName>
    </recommendedName>
</protein>
<accession>A0A8U0IGU6</accession>
<name>A0A8U0IGU6_9EURY</name>
<keyword evidence="1" id="KW-0812">Transmembrane</keyword>
<keyword evidence="1" id="KW-1133">Transmembrane helix</keyword>
<gene>
    <name evidence="3" type="ORF">M0R88_12225</name>
</gene>
<keyword evidence="1" id="KW-0472">Membrane</keyword>
<dbReference type="AlphaFoldDB" id="A0A8U0IGU6"/>
<feature type="domain" description="DUF7979" evidence="2">
    <location>
        <begin position="37"/>
        <end position="101"/>
    </location>
</feature>
<dbReference type="Proteomes" id="UP000830434">
    <property type="component" value="Chromosome"/>
</dbReference>
<evidence type="ECO:0000313" key="3">
    <source>
        <dbReference type="EMBL" id="UPV99288.1"/>
    </source>
</evidence>
<dbReference type="GeneID" id="72190634"/>
<sequence>MSDTLHFGLFLVGICLLTGAMVVGVGAFEYEVESLGTVEELPDNTRSVVSYGDLSASDQRTVERVIAGERVVVRDPSGLPGPRKRKGKLAVNRGGETYLVTRRIFFNWRSEFGMGAIAMALAGLAVVSEAVRRHHFPHRTAVWTHR</sequence>
<feature type="transmembrane region" description="Helical" evidence="1">
    <location>
        <begin position="112"/>
        <end position="131"/>
    </location>
</feature>